<dbReference type="Proteomes" id="UP000003301">
    <property type="component" value="Unassembled WGS sequence"/>
</dbReference>
<feature type="domain" description="Radical SAM core" evidence="1">
    <location>
        <begin position="143"/>
        <end position="394"/>
    </location>
</feature>
<dbReference type="CDD" id="cd01335">
    <property type="entry name" value="Radical_SAM"/>
    <property type="match status" value="1"/>
</dbReference>
<dbReference type="SUPFAM" id="SSF102114">
    <property type="entry name" value="Radical SAM enzymes"/>
    <property type="match status" value="1"/>
</dbReference>
<dbReference type="InterPro" id="IPR058240">
    <property type="entry name" value="rSAM_sf"/>
</dbReference>
<comment type="caution">
    <text evidence="2">The sequence shown here is derived from an EMBL/GenBank/DDBJ whole genome shotgun (WGS) entry which is preliminary data.</text>
</comment>
<evidence type="ECO:0000313" key="2">
    <source>
        <dbReference type="EMBL" id="KGE62205.1"/>
    </source>
</evidence>
<dbReference type="InterPro" id="IPR006638">
    <property type="entry name" value="Elp3/MiaA/NifB-like_rSAM"/>
</dbReference>
<dbReference type="SMART" id="SM00729">
    <property type="entry name" value="Elp3"/>
    <property type="match status" value="1"/>
</dbReference>
<evidence type="ECO:0000259" key="1">
    <source>
        <dbReference type="PROSITE" id="PS51918"/>
    </source>
</evidence>
<reference evidence="2" key="1">
    <citation type="submission" date="2013-05" db="EMBL/GenBank/DDBJ databases">
        <title>The Genome Sequence of Fusobacterium sp. 2_1_31.</title>
        <authorList>
            <consortium name="The Broad Institute Genomics Platform"/>
            <person name="Earl A."/>
            <person name="Ward D."/>
            <person name="Feldgarden M."/>
            <person name="Gevers D."/>
            <person name="Ambrose C."/>
            <person name="Strauss J."/>
            <person name="Allen-Vercoe E."/>
            <person name="Walker B."/>
            <person name="Young S."/>
            <person name="Zeng Q."/>
            <person name="Gargeya S."/>
            <person name="Fitzgerald M."/>
            <person name="Haas B."/>
            <person name="Abouelleil A."/>
            <person name="Allen A.W."/>
            <person name="Alvarado L."/>
            <person name="Arachchi H.M."/>
            <person name="Berlin A.M."/>
            <person name="Chapman S.B."/>
            <person name="Gainer-Dewar J."/>
            <person name="Goldberg J."/>
            <person name="Griggs A."/>
            <person name="Gujja S."/>
            <person name="Hansen M."/>
            <person name="Howarth C."/>
            <person name="Imamovic A."/>
            <person name="Ireland A."/>
            <person name="Larimer J."/>
            <person name="McCowan C."/>
            <person name="Murphy C."/>
            <person name="Pearson M."/>
            <person name="Poon T.W."/>
            <person name="Priest M."/>
            <person name="Roberts A."/>
            <person name="Saif S."/>
            <person name="Shea T."/>
            <person name="Sisk P."/>
            <person name="Sykes S."/>
            <person name="Wortman J."/>
            <person name="Nusbaum C."/>
            <person name="Birren B."/>
        </authorList>
    </citation>
    <scope>NUCLEOTIDE SEQUENCE [LARGE SCALE GENOMIC DNA]</scope>
    <source>
        <strain evidence="2">2_1_31</strain>
    </source>
</reference>
<sequence length="472" mass="55280">MIKLLIETNVEINLRSIEEFTRVMASELLEDKILFDIQREENLIKIKVSSENLNKNTEFSYIDLENKIEDQILTMCKISLLKLLNKNYAWGSLMGVRPTKVLRRLLINGCDYEKARKILKDFYLVTDDKINLMETVVKKELEFLDKEHINLYLGIPFCPTKCKYCSFASYEIGGGVGRFYNDFVEALLKEIQIIGDFLKTYNKKVSSIYFGGGTPSTLTEIDLERVLKKLLENIDMSDVKEFTFEAGREDSLNIEKLEIMKKYSVDRISLNPQSFNLETLKRVNRRFNRENFDLIFKEAKKLGFIINMDLIIGLPEETTEEILDTLAQLNAYDIDNLTIHCLAFKRASKLFKESQERNSIDRALIEEHIQEIVKEKEMKPYYMYRQKNIIEWGENIGYSKEGKESIFNIEMIEENQNTMALGGGGISKIVIEERNGIDYIERYVNPKDPALYIRELDKRCKEKIEMFRKEKI</sequence>
<dbReference type="InterPro" id="IPR007197">
    <property type="entry name" value="rSAM"/>
</dbReference>
<proteinExistence type="predicted"/>
<evidence type="ECO:0000313" key="3">
    <source>
        <dbReference type="Proteomes" id="UP000003301"/>
    </source>
</evidence>
<name>A0ABR4WJW4_9FUSO</name>
<dbReference type="Pfam" id="PF04055">
    <property type="entry name" value="Radical_SAM"/>
    <property type="match status" value="1"/>
</dbReference>
<dbReference type="PANTHER" id="PTHR13932">
    <property type="entry name" value="COPROPORPHYRINIGEN III OXIDASE"/>
    <property type="match status" value="1"/>
</dbReference>
<dbReference type="NCBIfam" id="NF006064">
    <property type="entry name" value="PRK08207.2-2"/>
    <property type="match status" value="1"/>
</dbReference>
<dbReference type="SFLD" id="SFLDS00029">
    <property type="entry name" value="Radical_SAM"/>
    <property type="match status" value="1"/>
</dbReference>
<dbReference type="SFLD" id="SFLDG01082">
    <property type="entry name" value="B12-binding_domain_containing"/>
    <property type="match status" value="1"/>
</dbReference>
<dbReference type="InterPro" id="IPR023995">
    <property type="entry name" value="HemZ"/>
</dbReference>
<dbReference type="PROSITE" id="PS51918">
    <property type="entry name" value="RADICAL_SAM"/>
    <property type="match status" value="1"/>
</dbReference>
<gene>
    <name evidence="2" type="ORF">FSAG_000968</name>
</gene>
<protein>
    <submittedName>
        <fullName evidence="2">Coproporphyrinogen dehydrogenase HemZ</fullName>
    </submittedName>
</protein>
<dbReference type="InterPro" id="IPR023404">
    <property type="entry name" value="rSAM_horseshoe"/>
</dbReference>
<dbReference type="SFLD" id="SFLDG01065">
    <property type="entry name" value="anaerobic_coproporphyrinogen-I"/>
    <property type="match status" value="1"/>
</dbReference>
<dbReference type="SFLD" id="SFLDF00310">
    <property type="entry name" value="oxygen-independent_coproporphy"/>
    <property type="match status" value="1"/>
</dbReference>
<organism evidence="2 3">
    <name type="scientific">Fusobacterium periodonticum 2_1_31</name>
    <dbReference type="NCBI Taxonomy" id="469599"/>
    <lineage>
        <taxon>Bacteria</taxon>
        <taxon>Fusobacteriati</taxon>
        <taxon>Fusobacteriota</taxon>
        <taxon>Fusobacteriia</taxon>
        <taxon>Fusobacteriales</taxon>
        <taxon>Fusobacteriaceae</taxon>
        <taxon>Fusobacterium</taxon>
    </lineage>
</organism>
<dbReference type="Gene3D" id="3.80.30.20">
    <property type="entry name" value="tm_1862 like domain"/>
    <property type="match status" value="1"/>
</dbReference>
<dbReference type="NCBIfam" id="TIGR03994">
    <property type="entry name" value="rSAM_HemZ"/>
    <property type="match status" value="1"/>
</dbReference>
<keyword evidence="3" id="KW-1185">Reference proteome</keyword>
<accession>A0ABR4WJW4</accession>
<dbReference type="InterPro" id="IPR034505">
    <property type="entry name" value="Coproporphyrinogen-III_oxidase"/>
</dbReference>
<dbReference type="EMBL" id="ACDC03000027">
    <property type="protein sequence ID" value="KGE62205.1"/>
    <property type="molecule type" value="Genomic_DNA"/>
</dbReference>
<dbReference type="PANTHER" id="PTHR13932:SF1">
    <property type="entry name" value="OXYGEN-INDEPENDENT COPROPORPHYRINOGEN-III OXIDASE-LIKE PROTEIN HEMZ"/>
    <property type="match status" value="1"/>
</dbReference>